<protein>
    <submittedName>
        <fullName evidence="2">Uncharacterized protein</fullName>
    </submittedName>
</protein>
<dbReference type="STRING" id="1095630.A0A2J6SVA8"/>
<name>A0A2J6SVA8_9HELO</name>
<dbReference type="OrthoDB" id="5238363at2759"/>
<dbReference type="Proteomes" id="UP000235371">
    <property type="component" value="Unassembled WGS sequence"/>
</dbReference>
<dbReference type="EMBL" id="KZ613859">
    <property type="protein sequence ID" value="PMD54706.1"/>
    <property type="molecule type" value="Genomic_DNA"/>
</dbReference>
<keyword evidence="3" id="KW-1185">Reference proteome</keyword>
<sequence length="205" mass="24070">MAFPQATQTGVRKILNYSAIKPLTIPAVNAFAAKYTKEYCYVATTPPQIEYPTDALFPMFVKRWQERQEPFWWAVIARKDIENHRSVRSWVARRLRHAFMESLRKKGYKPDGNRIDGYGEPLIGTAQLLPHESIIRKEYTDLVYQTDLTVEAILKRRYQYKPSRMVLGQEAQEERRPLYWKKKPTKAPEGPEAPYRHPTSRSLKL</sequence>
<evidence type="ECO:0000313" key="3">
    <source>
        <dbReference type="Proteomes" id="UP000235371"/>
    </source>
</evidence>
<dbReference type="InParanoid" id="A0A2J6SVA8"/>
<accession>A0A2J6SVA8</accession>
<gene>
    <name evidence="2" type="ORF">K444DRAFT_111422</name>
</gene>
<reference evidence="2 3" key="1">
    <citation type="submission" date="2016-04" db="EMBL/GenBank/DDBJ databases">
        <title>A degradative enzymes factory behind the ericoid mycorrhizal symbiosis.</title>
        <authorList>
            <consortium name="DOE Joint Genome Institute"/>
            <person name="Martino E."/>
            <person name="Morin E."/>
            <person name="Grelet G."/>
            <person name="Kuo A."/>
            <person name="Kohler A."/>
            <person name="Daghino S."/>
            <person name="Barry K."/>
            <person name="Choi C."/>
            <person name="Cichocki N."/>
            <person name="Clum A."/>
            <person name="Copeland A."/>
            <person name="Hainaut M."/>
            <person name="Haridas S."/>
            <person name="Labutti K."/>
            <person name="Lindquist E."/>
            <person name="Lipzen A."/>
            <person name="Khouja H.-R."/>
            <person name="Murat C."/>
            <person name="Ohm R."/>
            <person name="Olson A."/>
            <person name="Spatafora J."/>
            <person name="Veneault-Fourrey C."/>
            <person name="Henrissat B."/>
            <person name="Grigoriev I."/>
            <person name="Martin F."/>
            <person name="Perotto S."/>
        </authorList>
    </citation>
    <scope>NUCLEOTIDE SEQUENCE [LARGE SCALE GENOMIC DNA]</scope>
    <source>
        <strain evidence="2 3">E</strain>
    </source>
</reference>
<dbReference type="AlphaFoldDB" id="A0A2J6SVA8"/>
<feature type="region of interest" description="Disordered" evidence="1">
    <location>
        <begin position="169"/>
        <end position="205"/>
    </location>
</feature>
<proteinExistence type="predicted"/>
<dbReference type="RefSeq" id="XP_024731610.1">
    <property type="nucleotide sequence ID" value="XM_024870325.1"/>
</dbReference>
<evidence type="ECO:0000256" key="1">
    <source>
        <dbReference type="SAM" id="MobiDB-lite"/>
    </source>
</evidence>
<organism evidence="2 3">
    <name type="scientific">Hyaloscypha bicolor E</name>
    <dbReference type="NCBI Taxonomy" id="1095630"/>
    <lineage>
        <taxon>Eukaryota</taxon>
        <taxon>Fungi</taxon>
        <taxon>Dikarya</taxon>
        <taxon>Ascomycota</taxon>
        <taxon>Pezizomycotina</taxon>
        <taxon>Leotiomycetes</taxon>
        <taxon>Helotiales</taxon>
        <taxon>Hyaloscyphaceae</taxon>
        <taxon>Hyaloscypha</taxon>
        <taxon>Hyaloscypha bicolor</taxon>
    </lineage>
</organism>
<dbReference type="GeneID" id="36578407"/>
<evidence type="ECO:0000313" key="2">
    <source>
        <dbReference type="EMBL" id="PMD54706.1"/>
    </source>
</evidence>